<dbReference type="InterPro" id="IPR007525">
    <property type="entry name" value="FrhB_FdhB_C"/>
</dbReference>
<evidence type="ECO:0000256" key="3">
    <source>
        <dbReference type="ARBA" id="ARBA00023014"/>
    </source>
</evidence>
<reference evidence="5 6" key="1">
    <citation type="submission" date="2020-07" db="EMBL/GenBank/DDBJ databases">
        <title>Genomic Encyclopedia of Type Strains, Phase IV (KMG-IV): sequencing the most valuable type-strain genomes for metagenomic binning, comparative biology and taxonomic classification.</title>
        <authorList>
            <person name="Goeker M."/>
        </authorList>
    </citation>
    <scope>NUCLEOTIDE SEQUENCE [LARGE SCALE GENOMIC DNA]</scope>
    <source>
        <strain evidence="5 6">DSM 17721</strain>
    </source>
</reference>
<dbReference type="Pfam" id="PF04422">
    <property type="entry name" value="FrhB_FdhB_N"/>
    <property type="match status" value="1"/>
</dbReference>
<evidence type="ECO:0000256" key="1">
    <source>
        <dbReference type="ARBA" id="ARBA00022723"/>
    </source>
</evidence>
<evidence type="ECO:0000313" key="6">
    <source>
        <dbReference type="Proteomes" id="UP000525298"/>
    </source>
</evidence>
<dbReference type="EMBL" id="JACDUS010000001">
    <property type="protein sequence ID" value="MBA2879997.1"/>
    <property type="molecule type" value="Genomic_DNA"/>
</dbReference>
<evidence type="ECO:0000313" key="5">
    <source>
        <dbReference type="EMBL" id="MBA2879997.1"/>
    </source>
</evidence>
<feature type="domain" description="4Fe-4S ferredoxin-type" evidence="4">
    <location>
        <begin position="4"/>
        <end position="33"/>
    </location>
</feature>
<keyword evidence="3" id="KW-0411">Iron-sulfur</keyword>
<comment type="caution">
    <text evidence="5">The sequence shown here is derived from an EMBL/GenBank/DDBJ whole genome shotgun (WGS) entry which is preliminary data.</text>
</comment>
<dbReference type="Pfam" id="PF04432">
    <property type="entry name" value="FrhB_FdhB_C"/>
    <property type="match status" value="1"/>
</dbReference>
<dbReference type="PANTHER" id="PTHR31332">
    <property type="entry name" value="7-HYDROXYMETHYL CHLOROPHYLL A REDUCTASE, CHLOROPLASTIC"/>
    <property type="match status" value="1"/>
</dbReference>
<organism evidence="5 6">
    <name type="scientific">Desulfosalsimonas propionicica</name>
    <dbReference type="NCBI Taxonomy" id="332175"/>
    <lineage>
        <taxon>Bacteria</taxon>
        <taxon>Pseudomonadati</taxon>
        <taxon>Thermodesulfobacteriota</taxon>
        <taxon>Desulfobacteria</taxon>
        <taxon>Desulfobacterales</taxon>
        <taxon>Desulfosalsimonadaceae</taxon>
        <taxon>Desulfosalsimonas</taxon>
    </lineage>
</organism>
<name>A0A7W0C6G1_9BACT</name>
<evidence type="ECO:0000259" key="4">
    <source>
        <dbReference type="PROSITE" id="PS51379"/>
    </source>
</evidence>
<dbReference type="PROSITE" id="PS00198">
    <property type="entry name" value="4FE4S_FER_1"/>
    <property type="match status" value="1"/>
</dbReference>
<dbReference type="GO" id="GO:0051536">
    <property type="term" value="F:iron-sulfur cluster binding"/>
    <property type="evidence" value="ECO:0007669"/>
    <property type="project" value="UniProtKB-KW"/>
</dbReference>
<gene>
    <name evidence="5" type="ORF">HNR65_000304</name>
</gene>
<sequence length="459" mass="51899">MNIITEVVQKGWCVGCGMCAAVCPKERLEIRWNPRGEYSPIEVEGCADCSKNCQICYKVCPAHGNTPDETEIGKKLYGKAEGVQYKSETGYYLSSYVGYSKEHRATGASGGMASWTLEALLASGKVEAVATVGRTKDPDKLFEFRICHSVEEIRASGRSAYYPVEVSQVMQYILNNEGRYAVIGLPCVCKAIRLAQDIFPKLKRRIPYVLGLTCGHQCSKFFAEYICALGGGDPHELREMIFRTKDLTQPASNLGFLFHSGCGSNEIFKQVLWRDGVGEAFANGFFQIPGCFYCDDVFAECADIAFMDAWLPEYKKQPEGHSIILIRNTEADELIGNEACGSGKLKLSEISIKRVMQSQLNVINQKQSLLFDKKDSLSLRYYLYKKPMILQSRIRRIHFEISDKSSIAWNFHKKNLVEFNKDNDLLELSTKLSKYKKYQKIIRLPMRISGRIQRACLRI</sequence>
<keyword evidence="6" id="KW-1185">Reference proteome</keyword>
<dbReference type="Gene3D" id="3.30.70.20">
    <property type="match status" value="1"/>
</dbReference>
<dbReference type="Proteomes" id="UP000525298">
    <property type="component" value="Unassembled WGS sequence"/>
</dbReference>
<dbReference type="InterPro" id="IPR045220">
    <property type="entry name" value="FRHB/FDHB/HCAR-like"/>
</dbReference>
<dbReference type="GO" id="GO:0052592">
    <property type="term" value="F:oxidoreductase activity, acting on CH or CH2 groups, with an iron-sulfur protein as acceptor"/>
    <property type="evidence" value="ECO:0007669"/>
    <property type="project" value="TreeGrafter"/>
</dbReference>
<dbReference type="PROSITE" id="PS51379">
    <property type="entry name" value="4FE4S_FER_2"/>
    <property type="match status" value="2"/>
</dbReference>
<accession>A0A7W0C6G1</accession>
<keyword evidence="2" id="KW-0408">Iron</keyword>
<dbReference type="GO" id="GO:0046872">
    <property type="term" value="F:metal ion binding"/>
    <property type="evidence" value="ECO:0007669"/>
    <property type="project" value="UniProtKB-KW"/>
</dbReference>
<dbReference type="PANTHER" id="PTHR31332:SF0">
    <property type="entry name" value="7-HYDROXYMETHYL CHLOROPHYLL A REDUCTASE, CHLOROPLASTIC"/>
    <property type="match status" value="1"/>
</dbReference>
<proteinExistence type="predicted"/>
<dbReference type="SUPFAM" id="SSF54862">
    <property type="entry name" value="4Fe-4S ferredoxins"/>
    <property type="match status" value="1"/>
</dbReference>
<dbReference type="InterPro" id="IPR017900">
    <property type="entry name" value="4Fe4S_Fe_S_CS"/>
</dbReference>
<keyword evidence="1" id="KW-0479">Metal-binding</keyword>
<feature type="domain" description="4Fe-4S ferredoxin-type" evidence="4">
    <location>
        <begin position="39"/>
        <end position="70"/>
    </location>
</feature>
<evidence type="ECO:0000256" key="2">
    <source>
        <dbReference type="ARBA" id="ARBA00023004"/>
    </source>
</evidence>
<dbReference type="InterPro" id="IPR007516">
    <property type="entry name" value="Co_F420_Hydgase/DH_bsu_N"/>
</dbReference>
<protein>
    <submittedName>
        <fullName evidence="5">Coenzyme F420-reducing hydrogenase beta subunit</fullName>
    </submittedName>
</protein>
<dbReference type="AlphaFoldDB" id="A0A7W0C6G1"/>
<dbReference type="InterPro" id="IPR017896">
    <property type="entry name" value="4Fe4S_Fe-S-bd"/>
</dbReference>
<dbReference type="RefSeq" id="WP_181549673.1">
    <property type="nucleotide sequence ID" value="NZ_JACDUS010000001.1"/>
</dbReference>